<keyword evidence="1" id="KW-0812">Transmembrane</keyword>
<organism evidence="2 3">
    <name type="scientific">Peptococcus niger</name>
    <dbReference type="NCBI Taxonomy" id="2741"/>
    <lineage>
        <taxon>Bacteria</taxon>
        <taxon>Bacillati</taxon>
        <taxon>Bacillota</taxon>
        <taxon>Clostridia</taxon>
        <taxon>Eubacteriales</taxon>
        <taxon>Peptococcaceae</taxon>
        <taxon>Peptococcus</taxon>
    </lineage>
</organism>
<dbReference type="STRING" id="2741.SAMN04489866_11026"/>
<evidence type="ECO:0000256" key="1">
    <source>
        <dbReference type="SAM" id="Phobius"/>
    </source>
</evidence>
<dbReference type="Proteomes" id="UP000198995">
    <property type="component" value="Unassembled WGS sequence"/>
</dbReference>
<name>A0A1G6YPU4_PEPNI</name>
<feature type="transmembrane region" description="Helical" evidence="1">
    <location>
        <begin position="30"/>
        <end position="55"/>
    </location>
</feature>
<accession>A0A1G6YPU4</accession>
<dbReference type="RefSeq" id="WP_091792122.1">
    <property type="nucleotide sequence ID" value="NZ_FNAF01000010.1"/>
</dbReference>
<dbReference type="EMBL" id="FNAF01000010">
    <property type="protein sequence ID" value="SDD91687.1"/>
    <property type="molecule type" value="Genomic_DNA"/>
</dbReference>
<reference evidence="2 3" key="1">
    <citation type="submission" date="2016-10" db="EMBL/GenBank/DDBJ databases">
        <authorList>
            <person name="de Groot N.N."/>
        </authorList>
    </citation>
    <scope>NUCLEOTIDE SEQUENCE [LARGE SCALE GENOMIC DNA]</scope>
    <source>
        <strain evidence="2 3">DSM 20475</strain>
    </source>
</reference>
<gene>
    <name evidence="2" type="ORF">SAMN04489866_11026</name>
</gene>
<evidence type="ECO:0000313" key="2">
    <source>
        <dbReference type="EMBL" id="SDD91687.1"/>
    </source>
</evidence>
<protein>
    <submittedName>
        <fullName evidence="2">Uncharacterized protein</fullName>
    </submittedName>
</protein>
<dbReference type="AlphaFoldDB" id="A0A1G6YPU4"/>
<keyword evidence="3" id="KW-1185">Reference proteome</keyword>
<evidence type="ECO:0000313" key="3">
    <source>
        <dbReference type="Proteomes" id="UP000198995"/>
    </source>
</evidence>
<sequence>MKYIGIAFLTLASMVSFVASVGLLESSTLPLFVTSLTTLLSIFGLFIGLAALRIIEFRPYLTDARTHRD</sequence>
<proteinExistence type="predicted"/>
<keyword evidence="1" id="KW-1133">Transmembrane helix</keyword>
<keyword evidence="1" id="KW-0472">Membrane</keyword>